<keyword evidence="2" id="KW-1185">Reference proteome</keyword>
<feature type="coiled-coil region" evidence="1">
    <location>
        <begin position="112"/>
        <end position="150"/>
    </location>
</feature>
<proteinExistence type="predicted"/>
<organism evidence="2 3">
    <name type="scientific">Romanomermis culicivorax</name>
    <name type="common">Nematode worm</name>
    <dbReference type="NCBI Taxonomy" id="13658"/>
    <lineage>
        <taxon>Eukaryota</taxon>
        <taxon>Metazoa</taxon>
        <taxon>Ecdysozoa</taxon>
        <taxon>Nematoda</taxon>
        <taxon>Enoplea</taxon>
        <taxon>Dorylaimia</taxon>
        <taxon>Mermithida</taxon>
        <taxon>Mermithoidea</taxon>
        <taxon>Mermithidae</taxon>
        <taxon>Romanomermis</taxon>
    </lineage>
</organism>
<dbReference type="WBParaSite" id="nRc.2.0.1.t32834-RA">
    <property type="protein sequence ID" value="nRc.2.0.1.t32834-RA"/>
    <property type="gene ID" value="nRc.2.0.1.g32834"/>
</dbReference>
<reference evidence="3" key="1">
    <citation type="submission" date="2022-11" db="UniProtKB">
        <authorList>
            <consortium name="WormBaseParasite"/>
        </authorList>
    </citation>
    <scope>IDENTIFICATION</scope>
</reference>
<dbReference type="AlphaFoldDB" id="A0A915K2B4"/>
<keyword evidence="1" id="KW-0175">Coiled coil</keyword>
<accession>A0A915K2B4</accession>
<evidence type="ECO:0000313" key="3">
    <source>
        <dbReference type="WBParaSite" id="nRc.2.0.1.t32834-RA"/>
    </source>
</evidence>
<name>A0A915K2B4_ROMCU</name>
<evidence type="ECO:0000313" key="2">
    <source>
        <dbReference type="Proteomes" id="UP000887565"/>
    </source>
</evidence>
<protein>
    <submittedName>
        <fullName evidence="3">Uncharacterized protein</fullName>
    </submittedName>
</protein>
<dbReference type="Proteomes" id="UP000887565">
    <property type="component" value="Unplaced"/>
</dbReference>
<evidence type="ECO:0000256" key="1">
    <source>
        <dbReference type="SAM" id="Coils"/>
    </source>
</evidence>
<sequence>PSAAVGENPHQNCVAVQPNVGHERHHPSTTNAIKKTKSSPGLDIREDIFCRCHKFPPENGNWKFSASTMMATMEKRNSRRKFLMSIVARRANLVEIYEKESDDMAKRLELISKKFADERNKFQEAIQKLKEEASGMQAQLIERLKKLREED</sequence>